<feature type="transmembrane region" description="Helical" evidence="1">
    <location>
        <begin position="218"/>
        <end position="239"/>
    </location>
</feature>
<proteinExistence type="predicted"/>
<feature type="domain" description="DUF1648" evidence="2">
    <location>
        <begin position="100"/>
        <end position="148"/>
    </location>
</feature>
<reference evidence="3 4" key="1">
    <citation type="submission" date="2023-10" db="EMBL/GenBank/DDBJ databases">
        <title>Virgibacillus halophilus 5B73C genome.</title>
        <authorList>
            <person name="Miliotis G."/>
            <person name="Sengupta P."/>
            <person name="Hameed A."/>
            <person name="Chuvochina M."/>
            <person name="Mcdonagh F."/>
            <person name="Simpson A.C."/>
            <person name="Singh N.K."/>
            <person name="Rekha P.D."/>
            <person name="Raman K."/>
            <person name="Hugenholtz P."/>
            <person name="Venkateswaran K."/>
        </authorList>
    </citation>
    <scope>NUCLEOTIDE SEQUENCE [LARGE SCALE GENOMIC DNA]</scope>
    <source>
        <strain evidence="3 4">5B73C</strain>
    </source>
</reference>
<keyword evidence="1" id="KW-0472">Membrane</keyword>
<sequence>MRKKYTWLTGLLSLLTAVALVILMPNYHEDNPVMGIVFACIISIYLVLSFVIYLYFHGQMKNLKIQNPDWTRKAQLVTVNTGFRQGKLVYSHLWYLIGFLIAIVMIVLSLMKYDEIPEKFATHFDLHGQPDGWSSKSYGSVLMMPIMQVYLTALFLFVNIIINKAKQQINAANAEIAIQQNIIFRRRWSLFMILMGNGLVALFSLPQLAMFYNISVKWSAWAIIAFAALSVIGCIFLSITTGQGGSRVSVQGSVIGSSGKLDRDDDRHWKLGIFYFNRNDPSIFFGKTIRSRLDKQLGTPALMDFPDWYCWACHPSSLLINIAKLRPGAIEKASDIAQL</sequence>
<dbReference type="Proteomes" id="UP001281447">
    <property type="component" value="Unassembled WGS sequence"/>
</dbReference>
<dbReference type="InterPro" id="IPR012867">
    <property type="entry name" value="DUF1648"/>
</dbReference>
<feature type="transmembrane region" description="Helical" evidence="1">
    <location>
        <begin position="93"/>
        <end position="111"/>
    </location>
</feature>
<organism evidence="3 4">
    <name type="scientific">Tigheibacillus halophilus</name>
    <dbReference type="NCBI Taxonomy" id="361280"/>
    <lineage>
        <taxon>Bacteria</taxon>
        <taxon>Bacillati</taxon>
        <taxon>Bacillota</taxon>
        <taxon>Bacilli</taxon>
        <taxon>Bacillales</taxon>
        <taxon>Bacillaceae</taxon>
        <taxon>Tigheibacillus</taxon>
    </lineage>
</organism>
<dbReference type="PANTHER" id="PTHR37810">
    <property type="entry name" value="IMMUNITY PROTEIN SDPI"/>
    <property type="match status" value="1"/>
</dbReference>
<name>A0ABU5CAX1_9BACI</name>
<keyword evidence="1" id="KW-1133">Transmembrane helix</keyword>
<feature type="transmembrane region" description="Helical" evidence="1">
    <location>
        <begin position="7"/>
        <end position="27"/>
    </location>
</feature>
<keyword evidence="4" id="KW-1185">Reference proteome</keyword>
<evidence type="ECO:0000259" key="2">
    <source>
        <dbReference type="Pfam" id="PF07853"/>
    </source>
</evidence>
<protein>
    <submittedName>
        <fullName evidence="3">DUF1648 domain-containing protein</fullName>
    </submittedName>
</protein>
<keyword evidence="1" id="KW-0812">Transmembrane</keyword>
<comment type="caution">
    <text evidence="3">The sequence shown here is derived from an EMBL/GenBank/DDBJ whole genome shotgun (WGS) entry which is preliminary data.</text>
</comment>
<accession>A0ABU5CAX1</accession>
<dbReference type="Pfam" id="PF07853">
    <property type="entry name" value="DUF1648"/>
    <property type="match status" value="1"/>
</dbReference>
<feature type="transmembrane region" description="Helical" evidence="1">
    <location>
        <begin position="33"/>
        <end position="56"/>
    </location>
</feature>
<evidence type="ECO:0000313" key="3">
    <source>
        <dbReference type="EMBL" id="MDY0395797.1"/>
    </source>
</evidence>
<dbReference type="EMBL" id="JAWDIP010000003">
    <property type="protein sequence ID" value="MDY0395797.1"/>
    <property type="molecule type" value="Genomic_DNA"/>
</dbReference>
<feature type="transmembrane region" description="Helical" evidence="1">
    <location>
        <begin position="142"/>
        <end position="162"/>
    </location>
</feature>
<evidence type="ECO:0000256" key="1">
    <source>
        <dbReference type="SAM" id="Phobius"/>
    </source>
</evidence>
<feature type="transmembrane region" description="Helical" evidence="1">
    <location>
        <begin position="188"/>
        <end position="212"/>
    </location>
</feature>
<gene>
    <name evidence="3" type="ORF">RWE15_17015</name>
</gene>
<evidence type="ECO:0000313" key="4">
    <source>
        <dbReference type="Proteomes" id="UP001281447"/>
    </source>
</evidence>
<dbReference type="PANTHER" id="PTHR37810:SF9">
    <property type="entry name" value="MEMBRANE PROTEIN"/>
    <property type="match status" value="1"/>
</dbReference>